<dbReference type="Pfam" id="PF00072">
    <property type="entry name" value="Response_reg"/>
    <property type="match status" value="1"/>
</dbReference>
<dbReference type="Gene3D" id="6.10.250.690">
    <property type="match status" value="1"/>
</dbReference>
<comment type="caution">
    <text evidence="10">The sequence shown here is derived from an EMBL/GenBank/DDBJ whole genome shotgun (WGS) entry which is preliminary data.</text>
</comment>
<dbReference type="InterPro" id="IPR011006">
    <property type="entry name" value="CheY-like_superfamily"/>
</dbReference>
<name>A0A542UES4_9ACTN</name>
<dbReference type="EMBL" id="VFNX01000001">
    <property type="protein sequence ID" value="TQK97570.1"/>
    <property type="molecule type" value="Genomic_DNA"/>
</dbReference>
<evidence type="ECO:0000259" key="8">
    <source>
        <dbReference type="PROSITE" id="PS50110"/>
    </source>
</evidence>
<keyword evidence="4 7" id="KW-0238">DNA-binding</keyword>
<evidence type="ECO:0000256" key="1">
    <source>
        <dbReference type="ARBA" id="ARBA00022553"/>
    </source>
</evidence>
<dbReference type="GO" id="GO:0006355">
    <property type="term" value="P:regulation of DNA-templated transcription"/>
    <property type="evidence" value="ECO:0007669"/>
    <property type="project" value="InterPro"/>
</dbReference>
<dbReference type="PANTHER" id="PTHR48111">
    <property type="entry name" value="REGULATOR OF RPOS"/>
    <property type="match status" value="1"/>
</dbReference>
<proteinExistence type="predicted"/>
<evidence type="ECO:0000256" key="2">
    <source>
        <dbReference type="ARBA" id="ARBA00023012"/>
    </source>
</evidence>
<keyword evidence="3" id="KW-0805">Transcription regulation</keyword>
<dbReference type="SUPFAM" id="SSF52172">
    <property type="entry name" value="CheY-like"/>
    <property type="match status" value="1"/>
</dbReference>
<dbReference type="Gene3D" id="1.10.10.10">
    <property type="entry name" value="Winged helix-like DNA-binding domain superfamily/Winged helix DNA-binding domain"/>
    <property type="match status" value="1"/>
</dbReference>
<dbReference type="GO" id="GO:0005829">
    <property type="term" value="C:cytosol"/>
    <property type="evidence" value="ECO:0007669"/>
    <property type="project" value="TreeGrafter"/>
</dbReference>
<dbReference type="SMART" id="SM00448">
    <property type="entry name" value="REC"/>
    <property type="match status" value="1"/>
</dbReference>
<dbReference type="FunFam" id="1.10.10.10:FF:000005">
    <property type="entry name" value="Two-component system response regulator"/>
    <property type="match status" value="1"/>
</dbReference>
<dbReference type="SMART" id="SM00862">
    <property type="entry name" value="Trans_reg_C"/>
    <property type="match status" value="1"/>
</dbReference>
<feature type="domain" description="OmpR/PhoB-type" evidence="9">
    <location>
        <begin position="147"/>
        <end position="245"/>
    </location>
</feature>
<organism evidence="10 11">
    <name type="scientific">Streptomyces puniciscabiei</name>
    <dbReference type="NCBI Taxonomy" id="164348"/>
    <lineage>
        <taxon>Bacteria</taxon>
        <taxon>Bacillati</taxon>
        <taxon>Actinomycetota</taxon>
        <taxon>Actinomycetes</taxon>
        <taxon>Kitasatosporales</taxon>
        <taxon>Streptomycetaceae</taxon>
        <taxon>Streptomyces</taxon>
    </lineage>
</organism>
<evidence type="ECO:0000256" key="7">
    <source>
        <dbReference type="PROSITE-ProRule" id="PRU01091"/>
    </source>
</evidence>
<dbReference type="GO" id="GO:0000156">
    <property type="term" value="F:phosphorelay response regulator activity"/>
    <property type="evidence" value="ECO:0007669"/>
    <property type="project" value="TreeGrafter"/>
</dbReference>
<dbReference type="AlphaFoldDB" id="A0A542UES4"/>
<evidence type="ECO:0000313" key="10">
    <source>
        <dbReference type="EMBL" id="TQK97570.1"/>
    </source>
</evidence>
<reference evidence="10 11" key="1">
    <citation type="submission" date="2019-06" db="EMBL/GenBank/DDBJ databases">
        <title>Sequencing the genomes of 1000 actinobacteria strains.</title>
        <authorList>
            <person name="Klenk H.-P."/>
        </authorList>
    </citation>
    <scope>NUCLEOTIDE SEQUENCE [LARGE SCALE GENOMIC DNA]</scope>
    <source>
        <strain evidence="10 11">DSM 41929</strain>
    </source>
</reference>
<evidence type="ECO:0000256" key="5">
    <source>
        <dbReference type="ARBA" id="ARBA00023163"/>
    </source>
</evidence>
<sequence>MSHEQTMKPSGRPGPGVRAVSLTAMHYLVVDDETRLTDLVVRYLTESGHTAEGRYDGPSGLAAARDPRLDAVLLDVMLPGMDGLAVCRTLRDEGVDVPVVLLTARGAISERVAGLDAGADDYVVKPFALEELLARLRAISRRRPDGSGRLKVGDLVLDPEQQRAWRADSELELSRREFDVLRVLMENAGCVVTRLQLLDEVWDGETDLRSNAIDVHVSKVRAKVDRAFGRTTITTLRGRGYRLETAP</sequence>
<feature type="DNA-binding region" description="OmpR/PhoB-type" evidence="7">
    <location>
        <begin position="147"/>
        <end position="245"/>
    </location>
</feature>
<dbReference type="InterPro" id="IPR016032">
    <property type="entry name" value="Sig_transdc_resp-reg_C-effctor"/>
</dbReference>
<dbReference type="InterPro" id="IPR036388">
    <property type="entry name" value="WH-like_DNA-bd_sf"/>
</dbReference>
<evidence type="ECO:0000256" key="3">
    <source>
        <dbReference type="ARBA" id="ARBA00023015"/>
    </source>
</evidence>
<protein>
    <submittedName>
        <fullName evidence="10">DNA-binding response OmpR family regulator</fullName>
    </submittedName>
</protein>
<dbReference type="PROSITE" id="PS51755">
    <property type="entry name" value="OMPR_PHOB"/>
    <property type="match status" value="1"/>
</dbReference>
<dbReference type="SUPFAM" id="SSF46894">
    <property type="entry name" value="C-terminal effector domain of the bipartite response regulators"/>
    <property type="match status" value="1"/>
</dbReference>
<keyword evidence="11" id="KW-1185">Reference proteome</keyword>
<dbReference type="InterPro" id="IPR001789">
    <property type="entry name" value="Sig_transdc_resp-reg_receiver"/>
</dbReference>
<keyword evidence="2" id="KW-0902">Two-component regulatory system</keyword>
<dbReference type="PROSITE" id="PS50110">
    <property type="entry name" value="RESPONSE_REGULATORY"/>
    <property type="match status" value="1"/>
</dbReference>
<dbReference type="GO" id="GO:0000976">
    <property type="term" value="F:transcription cis-regulatory region binding"/>
    <property type="evidence" value="ECO:0007669"/>
    <property type="project" value="TreeGrafter"/>
</dbReference>
<dbReference type="InterPro" id="IPR001867">
    <property type="entry name" value="OmpR/PhoB-type_DNA-bd"/>
</dbReference>
<feature type="domain" description="Response regulatory" evidence="8">
    <location>
        <begin position="26"/>
        <end position="140"/>
    </location>
</feature>
<dbReference type="PANTHER" id="PTHR48111:SF28">
    <property type="entry name" value="TRANSCRIPTIONAL REGULATORY PROTEIN TCRX-RELATED"/>
    <property type="match status" value="1"/>
</dbReference>
<evidence type="ECO:0000313" key="11">
    <source>
        <dbReference type="Proteomes" id="UP000318103"/>
    </source>
</evidence>
<dbReference type="Gene3D" id="3.40.50.2300">
    <property type="match status" value="1"/>
</dbReference>
<dbReference type="Proteomes" id="UP000318103">
    <property type="component" value="Unassembled WGS sequence"/>
</dbReference>
<feature type="modified residue" description="4-aspartylphosphate" evidence="6">
    <location>
        <position position="75"/>
    </location>
</feature>
<gene>
    <name evidence="10" type="ORF">FB563_2546</name>
</gene>
<accession>A0A542UES4</accession>
<keyword evidence="5" id="KW-0804">Transcription</keyword>
<dbReference type="GO" id="GO:0032993">
    <property type="term" value="C:protein-DNA complex"/>
    <property type="evidence" value="ECO:0007669"/>
    <property type="project" value="TreeGrafter"/>
</dbReference>
<keyword evidence="1 6" id="KW-0597">Phosphoprotein</keyword>
<dbReference type="Pfam" id="PF00486">
    <property type="entry name" value="Trans_reg_C"/>
    <property type="match status" value="1"/>
</dbReference>
<evidence type="ECO:0000259" key="9">
    <source>
        <dbReference type="PROSITE" id="PS51755"/>
    </source>
</evidence>
<evidence type="ECO:0000256" key="6">
    <source>
        <dbReference type="PROSITE-ProRule" id="PRU00169"/>
    </source>
</evidence>
<evidence type="ECO:0000256" key="4">
    <source>
        <dbReference type="ARBA" id="ARBA00023125"/>
    </source>
</evidence>
<dbReference type="InterPro" id="IPR039420">
    <property type="entry name" value="WalR-like"/>
</dbReference>
<dbReference type="CDD" id="cd00383">
    <property type="entry name" value="trans_reg_C"/>
    <property type="match status" value="1"/>
</dbReference>